<keyword evidence="3 5" id="KW-1133">Transmembrane helix</keyword>
<evidence type="ECO:0000256" key="7">
    <source>
        <dbReference type="SAM" id="MobiDB-lite"/>
    </source>
</evidence>
<comment type="catalytic activity">
    <reaction evidence="5">
        <text>a quinone + NADH + 5 H(+)(in) = a quinol + NAD(+) + 4 H(+)(out)</text>
        <dbReference type="Rhea" id="RHEA:57888"/>
        <dbReference type="ChEBI" id="CHEBI:15378"/>
        <dbReference type="ChEBI" id="CHEBI:24646"/>
        <dbReference type="ChEBI" id="CHEBI:57540"/>
        <dbReference type="ChEBI" id="CHEBI:57945"/>
        <dbReference type="ChEBI" id="CHEBI:132124"/>
    </reaction>
</comment>
<dbReference type="InterPro" id="IPR018086">
    <property type="entry name" value="NADH_UbQ_OxRdtase_su1_CS"/>
</dbReference>
<dbReference type="EMBL" id="JAQFWP010000012">
    <property type="protein sequence ID" value="MDA2804614.1"/>
    <property type="molecule type" value="Genomic_DNA"/>
</dbReference>
<name>A0ABT4TIU9_9ACTN</name>
<comment type="similarity">
    <text evidence="5 6">Belongs to the complex I subunit 1 family.</text>
</comment>
<dbReference type="PANTHER" id="PTHR11432:SF3">
    <property type="entry name" value="NADH-UBIQUINONE OXIDOREDUCTASE CHAIN 1"/>
    <property type="match status" value="1"/>
</dbReference>
<feature type="transmembrane region" description="Helical" evidence="5">
    <location>
        <begin position="130"/>
        <end position="153"/>
    </location>
</feature>
<feature type="transmembrane region" description="Helical" evidence="5">
    <location>
        <begin position="88"/>
        <end position="110"/>
    </location>
</feature>
<proteinExistence type="inferred from homology"/>
<keyword evidence="4 5" id="KW-0472">Membrane</keyword>
<evidence type="ECO:0000256" key="3">
    <source>
        <dbReference type="ARBA" id="ARBA00022989"/>
    </source>
</evidence>
<comment type="function">
    <text evidence="5">NDH-1 shuttles electrons from NADH, via FMN and iron-sulfur (Fe-S) centers, to quinones in the respiratory chain. The immediate electron acceptor for the enzyme in this species is believed to be ubiquinone. Couples the redox reaction to proton translocation (for every two electrons transferred, four hydrogen ions are translocated across the cytoplasmic membrane), and thus conserves the redox energy in a proton gradient. This subunit may bind ubiquinone.</text>
</comment>
<dbReference type="NCBIfam" id="NF004743">
    <property type="entry name" value="PRK06076.1-4"/>
    <property type="match status" value="1"/>
</dbReference>
<organism evidence="8 9">
    <name type="scientific">Nocardiopsis suaedae</name>
    <dbReference type="NCBI Taxonomy" id="3018444"/>
    <lineage>
        <taxon>Bacteria</taxon>
        <taxon>Bacillati</taxon>
        <taxon>Actinomycetota</taxon>
        <taxon>Actinomycetes</taxon>
        <taxon>Streptosporangiales</taxon>
        <taxon>Nocardiopsidaceae</taxon>
        <taxon>Nocardiopsis</taxon>
    </lineage>
</organism>
<evidence type="ECO:0000256" key="4">
    <source>
        <dbReference type="ARBA" id="ARBA00023136"/>
    </source>
</evidence>
<dbReference type="HAMAP" id="MF_01350">
    <property type="entry name" value="NDH1_NuoH"/>
    <property type="match status" value="1"/>
</dbReference>
<comment type="subunit">
    <text evidence="5">NDH-1 is composed of 14 different subunits. Subunits NuoA, H, J, K, L, M, N constitute the membrane sector of the complex.</text>
</comment>
<keyword evidence="8" id="KW-0560">Oxidoreductase</keyword>
<evidence type="ECO:0000313" key="9">
    <source>
        <dbReference type="Proteomes" id="UP001165685"/>
    </source>
</evidence>
<evidence type="ECO:0000256" key="6">
    <source>
        <dbReference type="RuleBase" id="RU000471"/>
    </source>
</evidence>
<reference evidence="8" key="1">
    <citation type="submission" date="2023-01" db="EMBL/GenBank/DDBJ databases">
        <title>Draft genome sequence of Nocardiopsis sp. LSu2-4 isolated from halophytes.</title>
        <authorList>
            <person name="Duangmal K."/>
            <person name="Chantavorakit T."/>
        </authorList>
    </citation>
    <scope>NUCLEOTIDE SEQUENCE</scope>
    <source>
        <strain evidence="8">LSu2-4</strain>
    </source>
</reference>
<feature type="region of interest" description="Disordered" evidence="7">
    <location>
        <begin position="403"/>
        <end position="448"/>
    </location>
</feature>
<accession>A0ABT4TIU9</accession>
<dbReference type="PANTHER" id="PTHR11432">
    <property type="entry name" value="NADH DEHYDROGENASE SUBUNIT 1"/>
    <property type="match status" value="1"/>
</dbReference>
<dbReference type="PROSITE" id="PS00668">
    <property type="entry name" value="COMPLEX1_ND1_2"/>
    <property type="match status" value="1"/>
</dbReference>
<dbReference type="InterPro" id="IPR001694">
    <property type="entry name" value="NADH_UbQ_OxRdtase_su1/FPO"/>
</dbReference>
<evidence type="ECO:0000256" key="2">
    <source>
        <dbReference type="ARBA" id="ARBA00022692"/>
    </source>
</evidence>
<keyword evidence="2 5" id="KW-0812">Transmembrane</keyword>
<feature type="transmembrane region" description="Helical" evidence="5">
    <location>
        <begin position="174"/>
        <end position="196"/>
    </location>
</feature>
<keyword evidence="5" id="KW-1003">Cell membrane</keyword>
<keyword evidence="5" id="KW-0874">Quinone</keyword>
<evidence type="ECO:0000256" key="5">
    <source>
        <dbReference type="HAMAP-Rule" id="MF_01350"/>
    </source>
</evidence>
<comment type="subcellular location">
    <subcellularLocation>
        <location evidence="5 6">Cell membrane</location>
        <topology evidence="5 6">Multi-pass membrane protein</topology>
    </subcellularLocation>
    <subcellularLocation>
        <location evidence="1">Membrane</location>
        <topology evidence="1">Multi-pass membrane protein</topology>
    </subcellularLocation>
</comment>
<feature type="transmembrane region" description="Helical" evidence="5">
    <location>
        <begin position="258"/>
        <end position="279"/>
    </location>
</feature>
<feature type="transmembrane region" description="Helical" evidence="5">
    <location>
        <begin position="18"/>
        <end position="42"/>
    </location>
</feature>
<gene>
    <name evidence="5 8" type="primary">nuoH</name>
    <name evidence="8" type="ORF">O4U47_08830</name>
</gene>
<comment type="caution">
    <text evidence="8">The sequence shown here is derived from an EMBL/GenBank/DDBJ whole genome shotgun (WGS) entry which is preliminary data.</text>
</comment>
<feature type="transmembrane region" description="Helical" evidence="5">
    <location>
        <begin position="357"/>
        <end position="379"/>
    </location>
</feature>
<keyword evidence="5 6" id="KW-0520">NAD</keyword>
<keyword evidence="9" id="KW-1185">Reference proteome</keyword>
<protein>
    <recommendedName>
        <fullName evidence="5">NADH-quinone oxidoreductase subunit H</fullName>
        <ecNumber evidence="5">7.1.1.-</ecNumber>
    </recommendedName>
    <alternativeName>
        <fullName evidence="5">NADH dehydrogenase I subunit H</fullName>
    </alternativeName>
    <alternativeName>
        <fullName evidence="5">NDH-1 subunit H</fullName>
    </alternativeName>
</protein>
<dbReference type="NCBIfam" id="NF004741">
    <property type="entry name" value="PRK06076.1-2"/>
    <property type="match status" value="1"/>
</dbReference>
<feature type="transmembrane region" description="Helical" evidence="5">
    <location>
        <begin position="291"/>
        <end position="312"/>
    </location>
</feature>
<dbReference type="GO" id="GO:0050136">
    <property type="term" value="F:NADH dehydrogenase (quinone) (non-electrogenic) activity"/>
    <property type="evidence" value="ECO:0007669"/>
    <property type="project" value="UniProtKB-EC"/>
</dbReference>
<sequence>MQAAAAEPGLGAFGGDPWWIILIKAVGIFVFLMVCVLMMIMADRKVMGRMQQRHGPNRMGPWGLLQSLFDGVKLSLKEDVIPRNVDRLVYIAAPMIAAVPAFIGFSVIPLGPEVSMFGVETRLQLTDLPVAALVVLGTAAIGVYGIVLGGWASQSPYALLGGLRASAQVISYEIAMGLSFVAVFMLAGTLTTSGIVAAQQELWFAVLLLPSFLIYLVTMVGETNRLPFDLAEGEGELVGGFMTEYGSMKFTMFFLAEYVNMVTVAAVSVTFFLGGWYAPPPITMFWEGANAGWWPLLWWLLKFLVVMFLFIWLRGSLPRIRYDQLMQLGWKILIPVQLVWITAVAAVRLMVNEGAPVGATVAVGAAFALVTVVAIAAWARSVKRRRAAEAAERAAELRATAADPARGGFPVPPLRAAHYGSSVPAEPPLHTAPAPAGSPAKREEVTGA</sequence>
<evidence type="ECO:0000313" key="8">
    <source>
        <dbReference type="EMBL" id="MDA2804614.1"/>
    </source>
</evidence>
<dbReference type="Proteomes" id="UP001165685">
    <property type="component" value="Unassembled WGS sequence"/>
</dbReference>
<keyword evidence="5" id="KW-1278">Translocase</keyword>
<feature type="transmembrane region" description="Helical" evidence="5">
    <location>
        <begin position="202"/>
        <end position="220"/>
    </location>
</feature>
<evidence type="ECO:0000256" key="1">
    <source>
        <dbReference type="ARBA" id="ARBA00004141"/>
    </source>
</evidence>
<dbReference type="EC" id="7.1.1.-" evidence="5"/>
<keyword evidence="5" id="KW-0830">Ubiquinone</keyword>
<feature type="transmembrane region" description="Helical" evidence="5">
    <location>
        <begin position="332"/>
        <end position="351"/>
    </location>
</feature>
<dbReference type="Pfam" id="PF00146">
    <property type="entry name" value="NADHdh"/>
    <property type="match status" value="1"/>
</dbReference>